<feature type="transmembrane region" description="Helical" evidence="25">
    <location>
        <begin position="741"/>
        <end position="761"/>
    </location>
</feature>
<evidence type="ECO:0000256" key="25">
    <source>
        <dbReference type="SAM" id="Phobius"/>
    </source>
</evidence>
<keyword evidence="11" id="KW-0521">NADP</keyword>
<feature type="transmembrane region" description="Helical" evidence="25">
    <location>
        <begin position="618"/>
        <end position="636"/>
    </location>
</feature>
<feature type="compositionally biased region" description="Pro residues" evidence="24">
    <location>
        <begin position="431"/>
        <end position="446"/>
    </location>
</feature>
<dbReference type="PROSITE" id="PS00837">
    <property type="entry name" value="ALADH_PNT_2"/>
    <property type="match status" value="1"/>
</dbReference>
<dbReference type="FunFam" id="3.40.50.720:FF:000028">
    <property type="entry name" value="NAD(P) transhydrogenase subunit alpha"/>
    <property type="match status" value="1"/>
</dbReference>
<feature type="transmembrane region" description="Helical" evidence="25">
    <location>
        <begin position="861"/>
        <end position="881"/>
    </location>
</feature>
<comment type="subcellular location">
    <subcellularLocation>
        <location evidence="2">Cell inner membrane</location>
        <topology evidence="2">Multi-pass membrane protein</topology>
    </subcellularLocation>
    <subcellularLocation>
        <location evidence="1">Mitochondrion inner membrane</location>
        <topology evidence="1">Multi-pass membrane protein</topology>
        <orientation evidence="1">Matrix side</orientation>
    </subcellularLocation>
</comment>
<dbReference type="Gene3D" id="3.40.50.720">
    <property type="entry name" value="NAD(P)-binding Rossmann-like Domain"/>
    <property type="match status" value="2"/>
</dbReference>
<keyword evidence="9" id="KW-0547">Nucleotide-binding</keyword>
<dbReference type="SUPFAM" id="SSF52467">
    <property type="entry name" value="DHS-like NAD/FAD-binding domain"/>
    <property type="match status" value="1"/>
</dbReference>
<keyword evidence="12" id="KW-0809">Transit peptide</keyword>
<feature type="region of interest" description="Disordered" evidence="24">
    <location>
        <begin position="431"/>
        <end position="453"/>
    </location>
</feature>
<dbReference type="GO" id="GO:0008750">
    <property type="term" value="F:proton-translocating NAD(P)+ transhydrogenase activity"/>
    <property type="evidence" value="ECO:0007669"/>
    <property type="project" value="UniProtKB-EC"/>
</dbReference>
<keyword evidence="8 25" id="KW-0812">Transmembrane</keyword>
<dbReference type="CDD" id="cd05304">
    <property type="entry name" value="Rubrum_tdh"/>
    <property type="match status" value="1"/>
</dbReference>
<evidence type="ECO:0000256" key="19">
    <source>
        <dbReference type="ARBA" id="ARBA00048202"/>
    </source>
</evidence>
<dbReference type="Pfam" id="PF01262">
    <property type="entry name" value="AlaDh_PNT_C"/>
    <property type="match status" value="1"/>
</dbReference>
<evidence type="ECO:0000256" key="2">
    <source>
        <dbReference type="ARBA" id="ARBA00004429"/>
    </source>
</evidence>
<feature type="transmembrane region" description="Helical" evidence="25">
    <location>
        <begin position="491"/>
        <end position="514"/>
    </location>
</feature>
<sequence>MSPITIMGRASGAVWHSSNNCIYARPSWFSHVKFSTASAAVKLQDHQSLGVAYKDLTIGVPKELIPNEKRVAITPLTAKTLVQKGFRLAIQSGAGLGAQFRDADYEQAGATIVTGDSSKVYENSDIVLKIRAPLSSTANNETTFIKPQSTLVSLVYPAQNKALLDTLSKKRVNLLALDCIPRISRAQAFDVLSSMANIAGYKGVVEAAGLFNRFFAGQITAAGRIPPAKVLVIGGGVAGLSAVSTARSLGAVVRAFDTREAVREEVESLGAEFLTVSVKESGEGSGGYAKEMSKAFLDAEMELFAKQAREVDIIVTSALIPGKPAPKLITKAMVESMRPGSVIVDLAAEAGGNVETTKPGSLSYHQGVAHIGYTDLPSRLAGQSSSLFSNNVANFILSLTPPGSKDRFYLNLEDEVVRGSLVLHDGELIWPPPTPPTPAAPPPKPTPKQAVAVKPEPTPQNLFQSKLRSTLSTAVGLSGLVGLGLSSPSPAFTSMLTTFGLSGIVGYHTVWGVTPALHSPLMSVTNAVSGITAVGGLLLMGGDYLPPGLPQYLAASATLLSAINIGGGFVVTQRMLDMFKRPSDPPEYNYLYALPAAALLGSYTCGVLYLGAPSDLHQATYLAASLCCIGAITALSSQKSCRIGNTLGMIGVFSGLAATVGLLQPSPELLTQMAACLTGGAVVGGIAASKIEVTDLPQMVALFHSLVGAAAVLTCVANYMIETPEMLADPDAYGALQLMKTVAYLGTYIGGITLTGSLVAFGKLQGLLNSAPLLLPQRHALNAGLVTVSGAGLLGLLSLGPESYGPGLALLLGGAAAAGGVSGLTLTAAIGGADMPVVITVLNSYSGWALCAEGFMLNNSLMTVVGALIGSSGAILSYIMCKAMNRSLPNVIMGGYGTSSYAGGQAMTITGTHRETDVTTVADLLHDSKEIIVTPGYGLCVAKAQYPMAELAKELTKQGKHIRFAIHPVAGRMPGQLNVLLAEAGVPYDMVYEMDEINADFPKTDLVLVIGANDTVNSAAEEDPNSIIAGMPVLRVWLAKKVIVVKRTLGVGYAAVDNPVFFKDNTDMLLGDAKKVCDGLLNAFKQES</sequence>
<dbReference type="GO" id="GO:0016491">
    <property type="term" value="F:oxidoreductase activity"/>
    <property type="evidence" value="ECO:0007669"/>
    <property type="project" value="InterPro"/>
</dbReference>
<evidence type="ECO:0000256" key="10">
    <source>
        <dbReference type="ARBA" id="ARBA00022792"/>
    </source>
</evidence>
<dbReference type="Gene3D" id="3.40.50.1220">
    <property type="entry name" value="TPP-binding domain"/>
    <property type="match status" value="1"/>
</dbReference>
<comment type="similarity">
    <text evidence="3">In the N-terminal section; belongs to the AlaDH/PNT family.</text>
</comment>
<accession>A0A5J4NDQ0</accession>
<evidence type="ECO:0000256" key="8">
    <source>
        <dbReference type="ARBA" id="ARBA00022692"/>
    </source>
</evidence>
<dbReference type="InterPro" id="IPR034300">
    <property type="entry name" value="PNTB-like"/>
</dbReference>
<dbReference type="PANTHER" id="PTHR10160:SF19">
    <property type="entry name" value="PROTON-TRANSLOCATING NAD(P)(+) TRANSHYDROGENASE"/>
    <property type="match status" value="1"/>
</dbReference>
<evidence type="ECO:0000256" key="6">
    <source>
        <dbReference type="ARBA" id="ARBA00022475"/>
    </source>
</evidence>
<dbReference type="GO" id="GO:0005743">
    <property type="term" value="C:mitochondrial inner membrane"/>
    <property type="evidence" value="ECO:0007669"/>
    <property type="project" value="UniProtKB-SubCell"/>
</dbReference>
<keyword evidence="10" id="KW-0999">Mitochondrion inner membrane</keyword>
<feature type="domain" description="Alanine dehydrogenase/pyridine nucleotide transhydrogenase N-terminal" evidence="27">
    <location>
        <begin position="59"/>
        <end position="199"/>
    </location>
</feature>
<keyword evidence="7" id="KW-0997">Cell inner membrane</keyword>
<feature type="transmembrane region" description="Helical" evidence="25">
    <location>
        <begin position="781"/>
        <end position="801"/>
    </location>
</feature>
<keyword evidence="6" id="KW-1003">Cell membrane</keyword>
<keyword evidence="13" id="KW-1278">Translocase</keyword>
<feature type="transmembrane region" description="Helical" evidence="25">
    <location>
        <begin position="807"/>
        <end position="830"/>
    </location>
</feature>
<comment type="subunit">
    <text evidence="4">Homodimer.</text>
</comment>
<evidence type="ECO:0000256" key="23">
    <source>
        <dbReference type="ARBA" id="ARBA00079255"/>
    </source>
</evidence>
<comment type="function">
    <text evidence="20">The transhydrogenation between NADH and NADP is coupled to respiration and ATP hydrolysis and functions as a proton pump across the membrane. May play a role in reactive oxygen species (ROS) detoxification in the adrenal gland.</text>
</comment>
<evidence type="ECO:0000256" key="5">
    <source>
        <dbReference type="ARBA" id="ARBA00012943"/>
    </source>
</evidence>
<dbReference type="InterPro" id="IPR008143">
    <property type="entry name" value="Ala_DH/PNT_CS2"/>
</dbReference>
<evidence type="ECO:0000256" key="17">
    <source>
        <dbReference type="ARBA" id="ARBA00023128"/>
    </source>
</evidence>
<feature type="transmembrane region" description="Helical" evidence="25">
    <location>
        <begin position="521"/>
        <end position="540"/>
    </location>
</feature>
<dbReference type="NCBIfam" id="TIGR00561">
    <property type="entry name" value="pntA"/>
    <property type="match status" value="1"/>
</dbReference>
<keyword evidence="16" id="KW-0520">NAD</keyword>
<dbReference type="InterPro" id="IPR024605">
    <property type="entry name" value="NADP_transhyd_a_C"/>
</dbReference>
<comment type="catalytic activity">
    <reaction evidence="19">
        <text>NAD(+) + NADPH + H(+)(in) = NADH + NADP(+) + H(+)(out)</text>
        <dbReference type="Rhea" id="RHEA:47992"/>
        <dbReference type="ChEBI" id="CHEBI:15378"/>
        <dbReference type="ChEBI" id="CHEBI:57540"/>
        <dbReference type="ChEBI" id="CHEBI:57783"/>
        <dbReference type="ChEBI" id="CHEBI:57945"/>
        <dbReference type="ChEBI" id="CHEBI:58349"/>
        <dbReference type="EC" id="7.1.1.1"/>
    </reaction>
</comment>
<dbReference type="SUPFAM" id="SSF52283">
    <property type="entry name" value="Formate/glycerate dehydrogenase catalytic domain-like"/>
    <property type="match status" value="1"/>
</dbReference>
<dbReference type="InterPro" id="IPR026255">
    <property type="entry name" value="NADP_transhyd_a"/>
</dbReference>
<dbReference type="GO" id="GO:0050661">
    <property type="term" value="F:NADP binding"/>
    <property type="evidence" value="ECO:0007669"/>
    <property type="project" value="TreeGrafter"/>
</dbReference>
<evidence type="ECO:0000256" key="14">
    <source>
        <dbReference type="ARBA" id="ARBA00022989"/>
    </source>
</evidence>
<dbReference type="SMART" id="SM01003">
    <property type="entry name" value="AlaDh_PNT_N"/>
    <property type="match status" value="1"/>
</dbReference>
<evidence type="ECO:0000256" key="22">
    <source>
        <dbReference type="ARBA" id="ARBA00074145"/>
    </source>
</evidence>
<evidence type="ECO:0000313" key="28">
    <source>
        <dbReference type="EMBL" id="KAA3673622.1"/>
    </source>
</evidence>
<dbReference type="InterPro" id="IPR036291">
    <property type="entry name" value="NAD(P)-bd_dom_sf"/>
</dbReference>
<evidence type="ECO:0000256" key="21">
    <source>
        <dbReference type="ARBA" id="ARBA00061558"/>
    </source>
</evidence>
<gene>
    <name evidence="28" type="ORF">DEA37_0001383</name>
</gene>
<evidence type="ECO:0000256" key="4">
    <source>
        <dbReference type="ARBA" id="ARBA00011738"/>
    </source>
</evidence>
<evidence type="ECO:0000256" key="9">
    <source>
        <dbReference type="ARBA" id="ARBA00022741"/>
    </source>
</evidence>
<evidence type="ECO:0000256" key="16">
    <source>
        <dbReference type="ARBA" id="ARBA00023027"/>
    </source>
</evidence>
<evidence type="ECO:0000256" key="20">
    <source>
        <dbReference type="ARBA" id="ARBA00054910"/>
    </source>
</evidence>
<feature type="transmembrane region" description="Helical" evidence="25">
    <location>
        <begin position="643"/>
        <end position="663"/>
    </location>
</feature>
<evidence type="ECO:0000256" key="24">
    <source>
        <dbReference type="SAM" id="MobiDB-lite"/>
    </source>
</evidence>
<dbReference type="Proteomes" id="UP000324629">
    <property type="component" value="Unassembled WGS sequence"/>
</dbReference>
<dbReference type="Pfam" id="PF02233">
    <property type="entry name" value="PNTB"/>
    <property type="match status" value="1"/>
</dbReference>
<dbReference type="AlphaFoldDB" id="A0A5J4NDQ0"/>
<evidence type="ECO:0000256" key="1">
    <source>
        <dbReference type="ARBA" id="ARBA00004292"/>
    </source>
</evidence>
<evidence type="ECO:0000256" key="12">
    <source>
        <dbReference type="ARBA" id="ARBA00022946"/>
    </source>
</evidence>
<dbReference type="Pfam" id="PF12769">
    <property type="entry name" value="PNTB_4TM"/>
    <property type="match status" value="1"/>
</dbReference>
<dbReference type="Pfam" id="PF05222">
    <property type="entry name" value="AlaDh_PNT_N"/>
    <property type="match status" value="1"/>
</dbReference>
<dbReference type="SMART" id="SM01002">
    <property type="entry name" value="AlaDh_PNT_C"/>
    <property type="match status" value="1"/>
</dbReference>
<dbReference type="InterPro" id="IPR007698">
    <property type="entry name" value="AlaDH/PNT_NAD(H)-bd"/>
</dbReference>
<evidence type="ECO:0000259" key="26">
    <source>
        <dbReference type="SMART" id="SM01002"/>
    </source>
</evidence>
<dbReference type="GO" id="GO:0006740">
    <property type="term" value="P:NADPH regeneration"/>
    <property type="evidence" value="ECO:0007669"/>
    <property type="project" value="TreeGrafter"/>
</dbReference>
<name>A0A5J4NDQ0_9TREM</name>
<feature type="transmembrane region" description="Helical" evidence="25">
    <location>
        <begin position="591"/>
        <end position="612"/>
    </location>
</feature>
<keyword evidence="17" id="KW-0496">Mitochondrion</keyword>
<evidence type="ECO:0000256" key="3">
    <source>
        <dbReference type="ARBA" id="ARBA00005624"/>
    </source>
</evidence>
<evidence type="ECO:0000259" key="27">
    <source>
        <dbReference type="SMART" id="SM01003"/>
    </source>
</evidence>
<dbReference type="InterPro" id="IPR029035">
    <property type="entry name" value="DHS-like_NAD/FAD-binding_dom"/>
</dbReference>
<evidence type="ECO:0000256" key="15">
    <source>
        <dbReference type="ARBA" id="ARBA00022990"/>
    </source>
</evidence>
<keyword evidence="15" id="KW-0007">Acetylation</keyword>
<dbReference type="SUPFAM" id="SSF51735">
    <property type="entry name" value="NAD(P)-binding Rossmann-fold domains"/>
    <property type="match status" value="1"/>
</dbReference>
<protein>
    <recommendedName>
        <fullName evidence="22">NAD(P) transhydrogenase, mitochondrial</fullName>
        <ecNumber evidence="5">7.1.1.1</ecNumber>
    </recommendedName>
    <alternativeName>
        <fullName evidence="23">Nicotinamide nucleotide transhydrogenase</fullName>
    </alternativeName>
</protein>
<evidence type="ECO:0000313" key="29">
    <source>
        <dbReference type="Proteomes" id="UP000324629"/>
    </source>
</evidence>
<dbReference type="InterPro" id="IPR007886">
    <property type="entry name" value="AlaDH/PNT_N"/>
</dbReference>
<organism evidence="28 29">
    <name type="scientific">Paragonimus westermani</name>
    <dbReference type="NCBI Taxonomy" id="34504"/>
    <lineage>
        <taxon>Eukaryota</taxon>
        <taxon>Metazoa</taxon>
        <taxon>Spiralia</taxon>
        <taxon>Lophotrochozoa</taxon>
        <taxon>Platyhelminthes</taxon>
        <taxon>Trematoda</taxon>
        <taxon>Digenea</taxon>
        <taxon>Plagiorchiida</taxon>
        <taxon>Troglotremata</taxon>
        <taxon>Troglotrematidae</taxon>
        <taxon>Paragonimus</taxon>
    </lineage>
</organism>
<comment type="similarity">
    <text evidence="21">In the C-terminal section; belongs to the PNT beta subunit family.</text>
</comment>
<evidence type="ECO:0000256" key="11">
    <source>
        <dbReference type="ARBA" id="ARBA00022857"/>
    </source>
</evidence>
<dbReference type="NCBIfam" id="NF006942">
    <property type="entry name" value="PRK09424.1"/>
    <property type="match status" value="1"/>
</dbReference>
<proteinExistence type="inferred from homology"/>
<dbReference type="FunFam" id="3.40.50.1220:FF:000002">
    <property type="entry name" value="NAD(P) transhydrogenase subunit beta"/>
    <property type="match status" value="1"/>
</dbReference>
<feature type="transmembrane region" description="Helical" evidence="25">
    <location>
        <begin position="552"/>
        <end position="571"/>
    </location>
</feature>
<comment type="caution">
    <text evidence="28">The sequence shown here is derived from an EMBL/GenBank/DDBJ whole genome shotgun (WGS) entry which is preliminary data.</text>
</comment>
<evidence type="ECO:0000256" key="7">
    <source>
        <dbReference type="ARBA" id="ARBA00022519"/>
    </source>
</evidence>
<evidence type="ECO:0000256" key="13">
    <source>
        <dbReference type="ARBA" id="ARBA00022967"/>
    </source>
</evidence>
<dbReference type="EC" id="7.1.1.1" evidence="5"/>
<evidence type="ECO:0000256" key="18">
    <source>
        <dbReference type="ARBA" id="ARBA00023136"/>
    </source>
</evidence>
<dbReference type="EMBL" id="QNGE01003777">
    <property type="protein sequence ID" value="KAA3673622.1"/>
    <property type="molecule type" value="Genomic_DNA"/>
</dbReference>
<dbReference type="PANTHER" id="PTHR10160">
    <property type="entry name" value="NAD(P) TRANSHYDROGENASE"/>
    <property type="match status" value="1"/>
</dbReference>
<dbReference type="GO" id="GO:0005886">
    <property type="term" value="C:plasma membrane"/>
    <property type="evidence" value="ECO:0007669"/>
    <property type="project" value="UniProtKB-SubCell"/>
</dbReference>
<keyword evidence="29" id="KW-1185">Reference proteome</keyword>
<feature type="domain" description="Alanine dehydrogenase/pyridine nucleotide transhydrogenase NAD(H)-binding" evidence="26">
    <location>
        <begin position="208"/>
        <end position="372"/>
    </location>
</feature>
<keyword evidence="18 25" id="KW-0472">Membrane</keyword>
<reference evidence="28 29" key="1">
    <citation type="journal article" date="2019" name="Gigascience">
        <title>Whole-genome sequence of the oriental lung fluke Paragonimus westermani.</title>
        <authorList>
            <person name="Oey H."/>
            <person name="Zakrzewski M."/>
            <person name="Narain K."/>
            <person name="Devi K.R."/>
            <person name="Agatsuma T."/>
            <person name="Nawaratna S."/>
            <person name="Gobert G.N."/>
            <person name="Jones M.K."/>
            <person name="Ragan M.A."/>
            <person name="McManus D.P."/>
            <person name="Krause L."/>
        </authorList>
    </citation>
    <scope>NUCLEOTIDE SEQUENCE [LARGE SCALE GENOMIC DNA]</scope>
    <source>
        <strain evidence="28 29">IND2009</strain>
    </source>
</reference>
<feature type="transmembrane region" description="Helical" evidence="25">
    <location>
        <begin position="700"/>
        <end position="721"/>
    </location>
</feature>
<keyword evidence="14 25" id="KW-1133">Transmembrane helix</keyword>